<protein>
    <recommendedName>
        <fullName evidence="2">Glycosyltransferase 2-like domain-containing protein</fullName>
    </recommendedName>
</protein>
<reference evidence="3 4" key="1">
    <citation type="journal article" date="2020" name="Microorganisms">
        <title>Osmotic Adaptation and Compatible Solute Biosynthesis of Phototrophic Bacteria as Revealed from Genome Analyses.</title>
        <authorList>
            <person name="Imhoff J.F."/>
            <person name="Rahn T."/>
            <person name="Kunzel S."/>
            <person name="Keller A."/>
            <person name="Neulinger S.C."/>
        </authorList>
    </citation>
    <scope>NUCLEOTIDE SEQUENCE [LARGE SCALE GENOMIC DNA]</scope>
    <source>
        <strain evidence="3 4">DSM 25653</strain>
    </source>
</reference>
<dbReference type="CDD" id="cd02511">
    <property type="entry name" value="Beta4Glucosyltransferase"/>
    <property type="match status" value="1"/>
</dbReference>
<gene>
    <name evidence="3" type="ORF">CKO42_25045</name>
</gene>
<dbReference type="RefSeq" id="WP_200251421.1">
    <property type="nucleotide sequence ID" value="NZ_NRRY01000089.1"/>
</dbReference>
<evidence type="ECO:0000313" key="4">
    <source>
        <dbReference type="Proteomes" id="UP001138768"/>
    </source>
</evidence>
<evidence type="ECO:0000259" key="2">
    <source>
        <dbReference type="Pfam" id="PF00535"/>
    </source>
</evidence>
<dbReference type="SUPFAM" id="SSF53448">
    <property type="entry name" value="Nucleotide-diphospho-sugar transferases"/>
    <property type="match status" value="1"/>
</dbReference>
<dbReference type="Gene3D" id="3.90.550.10">
    <property type="entry name" value="Spore Coat Polysaccharide Biosynthesis Protein SpsA, Chain A"/>
    <property type="match status" value="1"/>
</dbReference>
<dbReference type="Pfam" id="PF00535">
    <property type="entry name" value="Glycos_transf_2"/>
    <property type="match status" value="1"/>
</dbReference>
<name>A0A9X0WDP5_9GAMM</name>
<comment type="similarity">
    <text evidence="1">Belongs to the glycosyltransferase 2 family. WaaE/KdtX subfamily.</text>
</comment>
<evidence type="ECO:0000313" key="3">
    <source>
        <dbReference type="EMBL" id="MBK1621608.1"/>
    </source>
</evidence>
<dbReference type="AlphaFoldDB" id="A0A9X0WDP5"/>
<dbReference type="Gene3D" id="1.25.40.10">
    <property type="entry name" value="Tetratricopeptide repeat domain"/>
    <property type="match status" value="1"/>
</dbReference>
<evidence type="ECO:0000256" key="1">
    <source>
        <dbReference type="ARBA" id="ARBA00038494"/>
    </source>
</evidence>
<proteinExistence type="inferred from homology"/>
<dbReference type="InterPro" id="IPR001173">
    <property type="entry name" value="Glyco_trans_2-like"/>
</dbReference>
<sequence length="371" mass="41149">MQPRSAQNPSPPKSPRCRLALVVIARNEAATLRACLESARGLVESIILLDTGSSDDTVVIAQACGAQVHHFTWCDDFAAARNAALAHSPAAWNLILDADERLADDAAGAEALIEATRGPATRIGLLPVISAFDLEDQVAHSTSWLPRLLPASVRYQGRVHEQPCSDLPRVRLPMPIHHSGYRRAALARKRGRNRRLLQAMLEERPEDAYLHYQLGKDDEVYGAFAEAAEHDQRALQWVAPQQGYRHDLVVRLLYVLKRAGQLETAIQLAEQEMPHWQQSPDVFFVLGDLLLDWAMAHPAQAEQEFLPLVDSAWSTCLALGEQPQLEGSVQGRGSFLAAHHLAVLHEQMGRSEQARQYQQLAHELREGQGKA</sequence>
<comment type="caution">
    <text evidence="3">The sequence shown here is derived from an EMBL/GenBank/DDBJ whole genome shotgun (WGS) entry which is preliminary data.</text>
</comment>
<keyword evidence="4" id="KW-1185">Reference proteome</keyword>
<dbReference type="EMBL" id="NRRY01000089">
    <property type="protein sequence ID" value="MBK1621608.1"/>
    <property type="molecule type" value="Genomic_DNA"/>
</dbReference>
<feature type="domain" description="Glycosyltransferase 2-like" evidence="2">
    <location>
        <begin position="21"/>
        <end position="106"/>
    </location>
</feature>
<dbReference type="SUPFAM" id="SSF48452">
    <property type="entry name" value="TPR-like"/>
    <property type="match status" value="1"/>
</dbReference>
<organism evidence="3 4">
    <name type="scientific">Lamprobacter modestohalophilus</name>
    <dbReference type="NCBI Taxonomy" id="1064514"/>
    <lineage>
        <taxon>Bacteria</taxon>
        <taxon>Pseudomonadati</taxon>
        <taxon>Pseudomonadota</taxon>
        <taxon>Gammaproteobacteria</taxon>
        <taxon>Chromatiales</taxon>
        <taxon>Chromatiaceae</taxon>
        <taxon>Lamprobacter</taxon>
    </lineage>
</organism>
<accession>A0A9X0WDP5</accession>
<dbReference type="PANTHER" id="PTHR43630">
    <property type="entry name" value="POLY-BETA-1,6-N-ACETYL-D-GLUCOSAMINE SYNTHASE"/>
    <property type="match status" value="1"/>
</dbReference>
<dbReference type="PANTHER" id="PTHR43630:SF2">
    <property type="entry name" value="GLYCOSYLTRANSFERASE"/>
    <property type="match status" value="1"/>
</dbReference>
<dbReference type="InterPro" id="IPR029044">
    <property type="entry name" value="Nucleotide-diphossugar_trans"/>
</dbReference>
<dbReference type="Proteomes" id="UP001138768">
    <property type="component" value="Unassembled WGS sequence"/>
</dbReference>
<dbReference type="InterPro" id="IPR011990">
    <property type="entry name" value="TPR-like_helical_dom_sf"/>
</dbReference>